<name>A0ABT5UE51_9GAMM</name>
<sequence>MASAQADGALHKVASYSASSALGRVMQSDNQVGAIEFLLSAIRNAVLEVNGGYLLW</sequence>
<organism evidence="1 2">
    <name type="scientific">Spartinivicinus poritis</name>
    <dbReference type="NCBI Taxonomy" id="2994640"/>
    <lineage>
        <taxon>Bacteria</taxon>
        <taxon>Pseudomonadati</taxon>
        <taxon>Pseudomonadota</taxon>
        <taxon>Gammaproteobacteria</taxon>
        <taxon>Oceanospirillales</taxon>
        <taxon>Zooshikellaceae</taxon>
        <taxon>Spartinivicinus</taxon>
    </lineage>
</organism>
<dbReference type="EMBL" id="JAPMOU010000039">
    <property type="protein sequence ID" value="MDE1464647.1"/>
    <property type="molecule type" value="Genomic_DNA"/>
</dbReference>
<evidence type="ECO:0000313" key="2">
    <source>
        <dbReference type="Proteomes" id="UP001528823"/>
    </source>
</evidence>
<dbReference type="RefSeq" id="WP_274690972.1">
    <property type="nucleotide sequence ID" value="NZ_JAPMOU010000039.1"/>
</dbReference>
<reference evidence="1 2" key="1">
    <citation type="submission" date="2022-11" db="EMBL/GenBank/DDBJ databases">
        <title>Spartinivicinus poritis sp. nov., isolated from scleractinian coral Porites lutea.</title>
        <authorList>
            <person name="Zhang G."/>
            <person name="Cai L."/>
            <person name="Wei Q."/>
        </authorList>
    </citation>
    <scope>NUCLEOTIDE SEQUENCE [LARGE SCALE GENOMIC DNA]</scope>
    <source>
        <strain evidence="1 2">A2-2</strain>
    </source>
</reference>
<keyword evidence="2" id="KW-1185">Reference proteome</keyword>
<proteinExistence type="predicted"/>
<evidence type="ECO:0000313" key="1">
    <source>
        <dbReference type="EMBL" id="MDE1464647.1"/>
    </source>
</evidence>
<protein>
    <submittedName>
        <fullName evidence="1">Uncharacterized protein</fullName>
    </submittedName>
</protein>
<dbReference type="Proteomes" id="UP001528823">
    <property type="component" value="Unassembled WGS sequence"/>
</dbReference>
<accession>A0ABT5UE51</accession>
<comment type="caution">
    <text evidence="1">The sequence shown here is derived from an EMBL/GenBank/DDBJ whole genome shotgun (WGS) entry which is preliminary data.</text>
</comment>
<gene>
    <name evidence="1" type="ORF">ORQ98_22025</name>
</gene>